<evidence type="ECO:0000313" key="3">
    <source>
        <dbReference type="Proteomes" id="UP000193240"/>
    </source>
</evidence>
<reference evidence="2 3" key="1">
    <citation type="journal article" date="2017" name="Genome Announc.">
        <title>Genome sequence of the saprophytic ascomycete Epicoccum nigrum ICMP 19927 strain isolated from New Zealand.</title>
        <authorList>
            <person name="Fokin M."/>
            <person name="Fleetwood D."/>
            <person name="Weir B.S."/>
            <person name="Villas-Boas S.G."/>
        </authorList>
    </citation>
    <scope>NUCLEOTIDE SEQUENCE [LARGE SCALE GENOMIC DNA]</scope>
    <source>
        <strain evidence="2 3">ICMP 19927</strain>
    </source>
</reference>
<proteinExistence type="predicted"/>
<evidence type="ECO:0000313" key="2">
    <source>
        <dbReference type="EMBL" id="OSS44671.1"/>
    </source>
</evidence>
<name>A0A1Y2LL98_EPING</name>
<protein>
    <submittedName>
        <fullName evidence="2">Uncharacterized protein</fullName>
    </submittedName>
</protein>
<dbReference type="Proteomes" id="UP000193240">
    <property type="component" value="Unassembled WGS sequence"/>
</dbReference>
<dbReference type="InParanoid" id="A0A1Y2LL98"/>
<dbReference type="AlphaFoldDB" id="A0A1Y2LL98"/>
<feature type="region of interest" description="Disordered" evidence="1">
    <location>
        <begin position="1"/>
        <end position="97"/>
    </location>
</feature>
<organism evidence="2 3">
    <name type="scientific">Epicoccum nigrum</name>
    <name type="common">Soil fungus</name>
    <name type="synonym">Epicoccum purpurascens</name>
    <dbReference type="NCBI Taxonomy" id="105696"/>
    <lineage>
        <taxon>Eukaryota</taxon>
        <taxon>Fungi</taxon>
        <taxon>Dikarya</taxon>
        <taxon>Ascomycota</taxon>
        <taxon>Pezizomycotina</taxon>
        <taxon>Dothideomycetes</taxon>
        <taxon>Pleosporomycetidae</taxon>
        <taxon>Pleosporales</taxon>
        <taxon>Pleosporineae</taxon>
        <taxon>Didymellaceae</taxon>
        <taxon>Epicoccum</taxon>
    </lineage>
</organism>
<keyword evidence="3" id="KW-1185">Reference proteome</keyword>
<gene>
    <name evidence="2" type="ORF">B5807_10568</name>
</gene>
<accession>A0A1Y2LL98</accession>
<dbReference type="EMBL" id="KZ107856">
    <property type="protein sequence ID" value="OSS44671.1"/>
    <property type="molecule type" value="Genomic_DNA"/>
</dbReference>
<sequence>MASQAGKRTIKLTEVRKAPLGSSVVPETPRCDGNVHRSGTSIERKLDKILANANPDDNPDDDEYVDDNDANDHASDDHAEDVDGAEPKSEDSNVPNNLSIFNASQVKFTAKFRALLSGRPIYTSLLTWEHTSRNLHWLELFR</sequence>
<evidence type="ECO:0000256" key="1">
    <source>
        <dbReference type="SAM" id="MobiDB-lite"/>
    </source>
</evidence>
<feature type="compositionally biased region" description="Acidic residues" evidence="1">
    <location>
        <begin position="57"/>
        <end position="69"/>
    </location>
</feature>